<keyword evidence="2" id="KW-0472">Membrane</keyword>
<evidence type="ECO:0000256" key="1">
    <source>
        <dbReference type="SAM" id="MobiDB-lite"/>
    </source>
</evidence>
<keyword evidence="2" id="KW-0812">Transmembrane</keyword>
<name>A0A8A4ZFD8_9MICO</name>
<dbReference type="RefSeq" id="WP_227424015.1">
    <property type="nucleotide sequence ID" value="NZ_CP071868.1"/>
</dbReference>
<feature type="compositionally biased region" description="Acidic residues" evidence="1">
    <location>
        <begin position="129"/>
        <end position="141"/>
    </location>
</feature>
<dbReference type="Pfam" id="PF25917">
    <property type="entry name" value="BSH_RND"/>
    <property type="match status" value="1"/>
</dbReference>
<dbReference type="Gene3D" id="2.40.30.170">
    <property type="match status" value="1"/>
</dbReference>
<sequence length="418" mass="41506">MRKLLRRIRPRTRVVAGILVVLVAGGGVYWFGVRDTTAAAASTGPTTQSVAASLTTMEQSVAASGTLTPTVQEDVSFAASGTVTAVAVAVGQTVTAGQTLATIDTLTLNADLLKAKATLASAQAKLSDSEDDADGTDESDSQIESNSAAVDVAQAAVDEAEAAMADATLVAPVAGLLTAVGVEVGDAVTGSSSSSSSSSDAADSSTGSMGASTGSTTTSTSTAQFTIVGTDSWEVDVTVDDSDVALIAVADQAEITLDGAEAPIFGTVSEIGLIATASSGVATYPVVVAVTGTPEGLFDGVAVDVVIVYERRTDVLTVPSAAVRTVDGESTVTQAGADGADVTTAVTVGATVDSMTEILTGLVEGDEVLVTVVQTSQQTTGEDRMGELPEGFTPGELPEGFDPADLPAGMGPGGQNNG</sequence>
<dbReference type="EMBL" id="CP071868">
    <property type="protein sequence ID" value="QTE29719.1"/>
    <property type="molecule type" value="Genomic_DNA"/>
</dbReference>
<feature type="transmembrane region" description="Helical" evidence="2">
    <location>
        <begin position="12"/>
        <end position="32"/>
    </location>
</feature>
<dbReference type="KEGG" id="psic:J4E96_01300"/>
<organism evidence="4 5">
    <name type="scientific">Pengzhenrongella sicca</name>
    <dbReference type="NCBI Taxonomy" id="2819238"/>
    <lineage>
        <taxon>Bacteria</taxon>
        <taxon>Bacillati</taxon>
        <taxon>Actinomycetota</taxon>
        <taxon>Actinomycetes</taxon>
        <taxon>Micrococcales</taxon>
        <taxon>Pengzhenrongella</taxon>
    </lineage>
</organism>
<evidence type="ECO:0000256" key="2">
    <source>
        <dbReference type="SAM" id="Phobius"/>
    </source>
</evidence>
<dbReference type="PANTHER" id="PTHR30469">
    <property type="entry name" value="MULTIDRUG RESISTANCE PROTEIN MDTA"/>
    <property type="match status" value="1"/>
</dbReference>
<feature type="domain" description="Multidrug resistance protein MdtA-like barrel-sandwich hybrid" evidence="3">
    <location>
        <begin position="79"/>
        <end position="192"/>
    </location>
</feature>
<keyword evidence="2" id="KW-1133">Transmembrane helix</keyword>
<proteinExistence type="predicted"/>
<protein>
    <submittedName>
        <fullName evidence="4">Biotin/lipoyl-binding protein</fullName>
    </submittedName>
</protein>
<evidence type="ECO:0000259" key="3">
    <source>
        <dbReference type="Pfam" id="PF25917"/>
    </source>
</evidence>
<dbReference type="PANTHER" id="PTHR30469:SF33">
    <property type="entry name" value="SLR1207 PROTEIN"/>
    <property type="match status" value="1"/>
</dbReference>
<evidence type="ECO:0000313" key="4">
    <source>
        <dbReference type="EMBL" id="QTE29719.1"/>
    </source>
</evidence>
<feature type="compositionally biased region" description="Low complexity" evidence="1">
    <location>
        <begin position="189"/>
        <end position="221"/>
    </location>
</feature>
<feature type="region of interest" description="Disordered" evidence="1">
    <location>
        <begin position="375"/>
        <end position="418"/>
    </location>
</feature>
<keyword evidence="5" id="KW-1185">Reference proteome</keyword>
<dbReference type="SUPFAM" id="SSF111369">
    <property type="entry name" value="HlyD-like secretion proteins"/>
    <property type="match status" value="1"/>
</dbReference>
<dbReference type="Gene3D" id="2.40.50.100">
    <property type="match status" value="1"/>
</dbReference>
<gene>
    <name evidence="4" type="ORF">J4E96_01300</name>
</gene>
<dbReference type="Proteomes" id="UP000663937">
    <property type="component" value="Chromosome"/>
</dbReference>
<feature type="region of interest" description="Disordered" evidence="1">
    <location>
        <begin position="124"/>
        <end position="147"/>
    </location>
</feature>
<dbReference type="InterPro" id="IPR058625">
    <property type="entry name" value="MdtA-like_BSH"/>
</dbReference>
<evidence type="ECO:0000313" key="5">
    <source>
        <dbReference type="Proteomes" id="UP000663937"/>
    </source>
</evidence>
<feature type="region of interest" description="Disordered" evidence="1">
    <location>
        <begin position="188"/>
        <end position="221"/>
    </location>
</feature>
<reference evidence="4" key="1">
    <citation type="submission" date="2021-03" db="EMBL/GenBank/DDBJ databases">
        <title>Pengzhenrongella sicca gen. nov., sp. nov., a new member of suborder Micrococcineae isolated from High-Arctic tundra soil.</title>
        <authorList>
            <person name="Peng F."/>
        </authorList>
    </citation>
    <scope>NUCLEOTIDE SEQUENCE</scope>
    <source>
        <strain evidence="4">LRZ-2</strain>
    </source>
</reference>
<dbReference type="Gene3D" id="6.20.50.140">
    <property type="match status" value="1"/>
</dbReference>
<accession>A0A8A4ZFD8</accession>
<dbReference type="AlphaFoldDB" id="A0A8A4ZFD8"/>
<dbReference type="GO" id="GO:1990281">
    <property type="term" value="C:efflux pump complex"/>
    <property type="evidence" value="ECO:0007669"/>
    <property type="project" value="TreeGrafter"/>
</dbReference>
<dbReference type="GO" id="GO:0015562">
    <property type="term" value="F:efflux transmembrane transporter activity"/>
    <property type="evidence" value="ECO:0007669"/>
    <property type="project" value="TreeGrafter"/>
</dbReference>